<evidence type="ECO:0000313" key="1">
    <source>
        <dbReference type="EMBL" id="KAF0031138.1"/>
    </source>
</evidence>
<name>A0A6A4SFX9_SCOMX</name>
<reference evidence="1 2" key="1">
    <citation type="submission" date="2019-06" db="EMBL/GenBank/DDBJ databases">
        <title>Draft genomes of female and male turbot (Scophthalmus maximus).</title>
        <authorList>
            <person name="Xu H."/>
            <person name="Xu X.-W."/>
            <person name="Shao C."/>
            <person name="Chen S."/>
        </authorList>
    </citation>
    <scope>NUCLEOTIDE SEQUENCE [LARGE SCALE GENOMIC DNA]</scope>
    <source>
        <strain evidence="1">Ysfricsl-2016a</strain>
        <tissue evidence="1">Blood</tissue>
    </source>
</reference>
<comment type="caution">
    <text evidence="1">The sequence shown here is derived from an EMBL/GenBank/DDBJ whole genome shotgun (WGS) entry which is preliminary data.</text>
</comment>
<evidence type="ECO:0000313" key="2">
    <source>
        <dbReference type="Proteomes" id="UP000438429"/>
    </source>
</evidence>
<protein>
    <submittedName>
        <fullName evidence="1">Uncharacterized protein</fullName>
    </submittedName>
</protein>
<accession>A0A6A4SFX9</accession>
<organism evidence="1 2">
    <name type="scientific">Scophthalmus maximus</name>
    <name type="common">Turbot</name>
    <name type="synonym">Psetta maxima</name>
    <dbReference type="NCBI Taxonomy" id="52904"/>
    <lineage>
        <taxon>Eukaryota</taxon>
        <taxon>Metazoa</taxon>
        <taxon>Chordata</taxon>
        <taxon>Craniata</taxon>
        <taxon>Vertebrata</taxon>
        <taxon>Euteleostomi</taxon>
        <taxon>Actinopterygii</taxon>
        <taxon>Neopterygii</taxon>
        <taxon>Teleostei</taxon>
        <taxon>Neoteleostei</taxon>
        <taxon>Acanthomorphata</taxon>
        <taxon>Carangaria</taxon>
        <taxon>Pleuronectiformes</taxon>
        <taxon>Pleuronectoidei</taxon>
        <taxon>Scophthalmidae</taxon>
        <taxon>Scophthalmus</taxon>
    </lineage>
</organism>
<dbReference type="Proteomes" id="UP000438429">
    <property type="component" value="Unassembled WGS sequence"/>
</dbReference>
<gene>
    <name evidence="1" type="ORF">F2P81_015693</name>
</gene>
<sequence length="72" mass="7982">MAVRSGEDDAICHAVRRERGWDASQTVQIFPKLGVDRSKVKVEVNEMDVSLLHKTSLRILPPYGPPTNAASH</sequence>
<dbReference type="EMBL" id="VEVO01000014">
    <property type="protein sequence ID" value="KAF0031138.1"/>
    <property type="molecule type" value="Genomic_DNA"/>
</dbReference>
<dbReference type="AlphaFoldDB" id="A0A6A4SFX9"/>
<proteinExistence type="predicted"/>